<sequence length="108" mass="12227">MLSEPSTLVAHNEGVKQILNMRLLRLSRSISAAKDKASSIDVDLAPERPVSFRTVSSDVVLEQESRRIVGHQEYEAVRQRLQKIDAVQRAINENLVMQDERIDSICNI</sequence>
<protein>
    <recommendedName>
        <fullName evidence="2">t-SNARE coiled-coil homology domain-containing protein</fullName>
    </recommendedName>
</protein>
<feature type="non-terminal residue" evidence="1">
    <location>
        <position position="108"/>
    </location>
</feature>
<gene>
    <name evidence="1" type="ORF">g.56052</name>
</gene>
<evidence type="ECO:0008006" key="2">
    <source>
        <dbReference type="Google" id="ProtNLM"/>
    </source>
</evidence>
<organism evidence="1">
    <name type="scientific">Homalodisca liturata</name>
    <dbReference type="NCBI Taxonomy" id="320908"/>
    <lineage>
        <taxon>Eukaryota</taxon>
        <taxon>Metazoa</taxon>
        <taxon>Ecdysozoa</taxon>
        <taxon>Arthropoda</taxon>
        <taxon>Hexapoda</taxon>
        <taxon>Insecta</taxon>
        <taxon>Pterygota</taxon>
        <taxon>Neoptera</taxon>
        <taxon>Paraneoptera</taxon>
        <taxon>Hemiptera</taxon>
        <taxon>Auchenorrhyncha</taxon>
        <taxon>Membracoidea</taxon>
        <taxon>Cicadellidae</taxon>
        <taxon>Cicadellinae</taxon>
        <taxon>Proconiini</taxon>
        <taxon>Homalodisca</taxon>
    </lineage>
</organism>
<proteinExistence type="predicted"/>
<accession>A0A1B6I4G9</accession>
<name>A0A1B6I4G9_9HEMI</name>
<dbReference type="AlphaFoldDB" id="A0A1B6I4G9"/>
<dbReference type="EMBL" id="GECU01025902">
    <property type="protein sequence ID" value="JAS81804.1"/>
    <property type="molecule type" value="Transcribed_RNA"/>
</dbReference>
<reference evidence="1" key="1">
    <citation type="submission" date="2015-11" db="EMBL/GenBank/DDBJ databases">
        <title>De novo transcriptome assembly of four potential Pierce s Disease insect vectors from Arizona vineyards.</title>
        <authorList>
            <person name="Tassone E.E."/>
        </authorList>
    </citation>
    <scope>NUCLEOTIDE SEQUENCE</scope>
</reference>
<evidence type="ECO:0000313" key="1">
    <source>
        <dbReference type="EMBL" id="JAS81804.1"/>
    </source>
</evidence>